<proteinExistence type="predicted"/>
<evidence type="ECO:0000313" key="3">
    <source>
        <dbReference type="Proteomes" id="UP000029665"/>
    </source>
</evidence>
<evidence type="ECO:0000313" key="2">
    <source>
        <dbReference type="EMBL" id="CDO74888.1"/>
    </source>
</evidence>
<dbReference type="HOGENOM" id="CLU_370325_0_0_1"/>
<feature type="compositionally biased region" description="Acidic residues" evidence="1">
    <location>
        <begin position="688"/>
        <end position="700"/>
    </location>
</feature>
<dbReference type="Proteomes" id="UP000029665">
    <property type="component" value="Unassembled WGS sequence"/>
</dbReference>
<feature type="compositionally biased region" description="Basic residues" evidence="1">
    <location>
        <begin position="742"/>
        <end position="752"/>
    </location>
</feature>
<dbReference type="OrthoDB" id="2758098at2759"/>
<feature type="region of interest" description="Disordered" evidence="1">
    <location>
        <begin position="307"/>
        <end position="333"/>
    </location>
</feature>
<comment type="caution">
    <text evidence="2">The sequence shown here is derived from an EMBL/GenBank/DDBJ whole genome shotgun (WGS) entry which is preliminary data.</text>
</comment>
<feature type="compositionally biased region" description="Acidic residues" evidence="1">
    <location>
        <begin position="601"/>
        <end position="611"/>
    </location>
</feature>
<feature type="non-terminal residue" evidence="2">
    <location>
        <position position="752"/>
    </location>
</feature>
<sequence>MVGDSMNGGFGHLWVLMLEAKLAEMEFIASAHPANEKGYADALNVLVEVLEWRLARMQGQMGKVREMEAARKDLKTRSWRERVYRQYEEAMEGLVRDVEMDEVFSVGLMNRLDKLYVQHVHDAWQFASYRDEGEGKDGEFTTAFQEGMEAYFEAADGLMKRYWRQQAEEGARKGSKSANQLAALRGAGDKLDALRRLRDHSQYQPLPWPTGSFIRDSFARLNEVNDAIRFMVRIVDPLCDSRRLLQNTDLLDHSSCLVRLLQNKSICSNERRALKEHVDDLHIVISNHIRWKRSRELERERENKALANPNAKRPRRANVETSGGRPVVPITPDNAGTKPELLMLMRNADEFIVVSKSLGPKNAQALAFQTFVLNKIMKDLHGPIYASQSGRSLRKGLLGFFTHYRAAGRQQHFHEGAAHGREDRQAVRELGSVRGRGLAANEDLLSMQKRQQEHVKTMNAILKKLLSTPALQHDPLAAQQSEDVDHDGLELSEVVREPLQRFLDAVSFNIARQEIRVRAPYPAPLVPTADDMNIWKSPELPKGQPDDCAFESLEAFEQRAPDQYRMYTGLVEQHYNNVALKNPMAVAPPQHFAHVFVPEEEHQDSDGEDASSAEATGSHPVDDDDRMHDDPMVATQPLTSEEGGAMDENEKDKLTPADGLPLRPRGAAGHWSRKYDLIRRPRTTPPEDSSDDDHLFDEDLYNNFDHQAEIHGTQQSHDIDVDMENSSQPPPPRQRRQQTPAPRRKCTRNSSQ</sequence>
<reference evidence="2" key="1">
    <citation type="submission" date="2014-01" db="EMBL/GenBank/DDBJ databases">
        <title>The genome of the white-rot fungus Pycnoporus cinnabarinus: a basidiomycete model with a versatile arsenal for lignocellulosic biomass breakdown.</title>
        <authorList>
            <person name="Levasseur A."/>
            <person name="Lomascolo A."/>
            <person name="Ruiz-Duenas F.J."/>
            <person name="Uzan E."/>
            <person name="Piumi F."/>
            <person name="Kues U."/>
            <person name="Ram A.F.J."/>
            <person name="Murat C."/>
            <person name="Haon M."/>
            <person name="Benoit I."/>
            <person name="Arfi Y."/>
            <person name="Chevret D."/>
            <person name="Drula E."/>
            <person name="Kwon M.J."/>
            <person name="Gouret P."/>
            <person name="Lesage-Meessen L."/>
            <person name="Lombard V."/>
            <person name="Mariette J."/>
            <person name="Noirot C."/>
            <person name="Park J."/>
            <person name="Patyshakuliyeva A."/>
            <person name="Wieneger R.A.B."/>
            <person name="Wosten H.A.B."/>
            <person name="Martin F."/>
            <person name="Coutinho P.M."/>
            <person name="de Vries R."/>
            <person name="Martinez A.T."/>
            <person name="Klopp C."/>
            <person name="Pontarotti P."/>
            <person name="Henrissat B."/>
            <person name="Record E."/>
        </authorList>
    </citation>
    <scope>NUCLEOTIDE SEQUENCE [LARGE SCALE GENOMIC DNA]</scope>
    <source>
        <strain evidence="2">BRFM137</strain>
    </source>
</reference>
<accession>A0A060SR25</accession>
<dbReference type="EMBL" id="CCBP010000222">
    <property type="protein sequence ID" value="CDO74888.1"/>
    <property type="molecule type" value="Genomic_DNA"/>
</dbReference>
<feature type="region of interest" description="Disordered" evidence="1">
    <location>
        <begin position="600"/>
        <end position="752"/>
    </location>
</feature>
<protein>
    <submittedName>
        <fullName evidence="2">Uncharacterized protein</fullName>
    </submittedName>
</protein>
<feature type="non-terminal residue" evidence="2">
    <location>
        <position position="1"/>
    </location>
</feature>
<dbReference type="AlphaFoldDB" id="A0A060SR25"/>
<name>A0A060SR25_PYCCI</name>
<evidence type="ECO:0000256" key="1">
    <source>
        <dbReference type="SAM" id="MobiDB-lite"/>
    </source>
</evidence>
<keyword evidence="3" id="KW-1185">Reference proteome</keyword>
<gene>
    <name evidence="2" type="ORF">BN946_scf184906.g1</name>
</gene>
<organism evidence="2 3">
    <name type="scientific">Pycnoporus cinnabarinus</name>
    <name type="common">Cinnabar-red polypore</name>
    <name type="synonym">Trametes cinnabarina</name>
    <dbReference type="NCBI Taxonomy" id="5643"/>
    <lineage>
        <taxon>Eukaryota</taxon>
        <taxon>Fungi</taxon>
        <taxon>Dikarya</taxon>
        <taxon>Basidiomycota</taxon>
        <taxon>Agaricomycotina</taxon>
        <taxon>Agaricomycetes</taxon>
        <taxon>Polyporales</taxon>
        <taxon>Polyporaceae</taxon>
        <taxon>Trametes</taxon>
    </lineage>
</organism>